<evidence type="ECO:0000313" key="3">
    <source>
        <dbReference type="Proteomes" id="UP001218218"/>
    </source>
</evidence>
<dbReference type="GO" id="GO:0004497">
    <property type="term" value="F:monooxygenase activity"/>
    <property type="evidence" value="ECO:0007669"/>
    <property type="project" value="InterPro"/>
</dbReference>
<organism evidence="2 3">
    <name type="scientific">Mycena albidolilacea</name>
    <dbReference type="NCBI Taxonomy" id="1033008"/>
    <lineage>
        <taxon>Eukaryota</taxon>
        <taxon>Fungi</taxon>
        <taxon>Dikarya</taxon>
        <taxon>Basidiomycota</taxon>
        <taxon>Agaricomycotina</taxon>
        <taxon>Agaricomycetes</taxon>
        <taxon>Agaricomycetidae</taxon>
        <taxon>Agaricales</taxon>
        <taxon>Marasmiineae</taxon>
        <taxon>Mycenaceae</taxon>
        <taxon>Mycena</taxon>
    </lineage>
</organism>
<evidence type="ECO:0000256" key="1">
    <source>
        <dbReference type="SAM" id="SignalP"/>
    </source>
</evidence>
<dbReference type="Proteomes" id="UP001218218">
    <property type="component" value="Unassembled WGS sequence"/>
</dbReference>
<dbReference type="GO" id="GO:0005506">
    <property type="term" value="F:iron ion binding"/>
    <property type="evidence" value="ECO:0007669"/>
    <property type="project" value="InterPro"/>
</dbReference>
<gene>
    <name evidence="2" type="ORF">DFH08DRAFT_803305</name>
</gene>
<keyword evidence="3" id="KW-1185">Reference proteome</keyword>
<feature type="chain" id="PRO_5042230951" evidence="1">
    <location>
        <begin position="22"/>
        <end position="222"/>
    </location>
</feature>
<dbReference type="AlphaFoldDB" id="A0AAD7ADK5"/>
<keyword evidence="1" id="KW-0732">Signal</keyword>
<proteinExistence type="predicted"/>
<dbReference type="EMBL" id="JARIHO010000009">
    <property type="protein sequence ID" value="KAJ7355256.1"/>
    <property type="molecule type" value="Genomic_DNA"/>
</dbReference>
<comment type="caution">
    <text evidence="2">The sequence shown here is derived from an EMBL/GenBank/DDBJ whole genome shotgun (WGS) entry which is preliminary data.</text>
</comment>
<reference evidence="2" key="1">
    <citation type="submission" date="2023-03" db="EMBL/GenBank/DDBJ databases">
        <title>Massive genome expansion in bonnet fungi (Mycena s.s.) driven by repeated elements and novel gene families across ecological guilds.</title>
        <authorList>
            <consortium name="Lawrence Berkeley National Laboratory"/>
            <person name="Harder C.B."/>
            <person name="Miyauchi S."/>
            <person name="Viragh M."/>
            <person name="Kuo A."/>
            <person name="Thoen E."/>
            <person name="Andreopoulos B."/>
            <person name="Lu D."/>
            <person name="Skrede I."/>
            <person name="Drula E."/>
            <person name="Henrissat B."/>
            <person name="Morin E."/>
            <person name="Kohler A."/>
            <person name="Barry K."/>
            <person name="LaButti K."/>
            <person name="Morin E."/>
            <person name="Salamov A."/>
            <person name="Lipzen A."/>
            <person name="Mereny Z."/>
            <person name="Hegedus B."/>
            <person name="Baldrian P."/>
            <person name="Stursova M."/>
            <person name="Weitz H."/>
            <person name="Taylor A."/>
            <person name="Grigoriev I.V."/>
            <person name="Nagy L.G."/>
            <person name="Martin F."/>
            <person name="Kauserud H."/>
        </authorList>
    </citation>
    <scope>NUCLEOTIDE SEQUENCE</scope>
    <source>
        <strain evidence="2">CBHHK002</strain>
    </source>
</reference>
<dbReference type="SUPFAM" id="SSF48264">
    <property type="entry name" value="Cytochrome P450"/>
    <property type="match status" value="1"/>
</dbReference>
<evidence type="ECO:0000313" key="2">
    <source>
        <dbReference type="EMBL" id="KAJ7355256.1"/>
    </source>
</evidence>
<sequence length="222" mass="24435">MTAFPSFRTLIAARSFVCVAATESATAVLQGGILNIVNIVRDGQACALGDPRHTDRVSRPDEMTKVARTPGTMETMYYVNSREGFWNLIESSPDPTVTKPPYGFRSSRKIHHRLRNELNMAFTAVAVRRYEPAIQKIAQGIYTSASPDTLQIAALGYSMDDLGEEYVAATTEILVVRSIQTAGQILTDAIGVYLPKWLVRAAVSLPTKTFKAVRKAIRLAKK</sequence>
<dbReference type="GO" id="GO:0020037">
    <property type="term" value="F:heme binding"/>
    <property type="evidence" value="ECO:0007669"/>
    <property type="project" value="InterPro"/>
</dbReference>
<dbReference type="InterPro" id="IPR036396">
    <property type="entry name" value="Cyt_P450_sf"/>
</dbReference>
<accession>A0AAD7ADK5</accession>
<protein>
    <submittedName>
        <fullName evidence="2">Uncharacterized protein</fullName>
    </submittedName>
</protein>
<dbReference type="GO" id="GO:0016705">
    <property type="term" value="F:oxidoreductase activity, acting on paired donors, with incorporation or reduction of molecular oxygen"/>
    <property type="evidence" value="ECO:0007669"/>
    <property type="project" value="InterPro"/>
</dbReference>
<name>A0AAD7ADK5_9AGAR</name>
<feature type="signal peptide" evidence="1">
    <location>
        <begin position="1"/>
        <end position="21"/>
    </location>
</feature>